<evidence type="ECO:0000256" key="1">
    <source>
        <dbReference type="SAM" id="Phobius"/>
    </source>
</evidence>
<organism evidence="2 3">
    <name type="scientific">Gracilibacillus ureilyticus</name>
    <dbReference type="NCBI Taxonomy" id="531814"/>
    <lineage>
        <taxon>Bacteria</taxon>
        <taxon>Bacillati</taxon>
        <taxon>Bacillota</taxon>
        <taxon>Bacilli</taxon>
        <taxon>Bacillales</taxon>
        <taxon>Bacillaceae</taxon>
        <taxon>Gracilibacillus</taxon>
    </lineage>
</organism>
<proteinExistence type="predicted"/>
<feature type="transmembrane region" description="Helical" evidence="1">
    <location>
        <begin position="21"/>
        <end position="41"/>
    </location>
</feature>
<dbReference type="Proteomes" id="UP000199687">
    <property type="component" value="Unassembled WGS sequence"/>
</dbReference>
<dbReference type="EMBL" id="FOGL01000029">
    <property type="protein sequence ID" value="SES26325.1"/>
    <property type="molecule type" value="Genomic_DNA"/>
</dbReference>
<accession>A0A1H9VXD7</accession>
<keyword evidence="3" id="KW-1185">Reference proteome</keyword>
<keyword evidence="1" id="KW-1133">Transmembrane helix</keyword>
<evidence type="ECO:0000313" key="2">
    <source>
        <dbReference type="EMBL" id="SES26325.1"/>
    </source>
</evidence>
<dbReference type="AlphaFoldDB" id="A0A1H9VXD7"/>
<name>A0A1H9VXD7_9BACI</name>
<sequence>MKKNKIRNAANTRFSFKSLQLKIVIPFVLLIIVAGSIIGFIS</sequence>
<evidence type="ECO:0000313" key="3">
    <source>
        <dbReference type="Proteomes" id="UP000199687"/>
    </source>
</evidence>
<keyword evidence="1" id="KW-0472">Membrane</keyword>
<keyword evidence="1" id="KW-0812">Transmembrane</keyword>
<reference evidence="2 3" key="1">
    <citation type="submission" date="2016-10" db="EMBL/GenBank/DDBJ databases">
        <authorList>
            <person name="de Groot N.N."/>
        </authorList>
    </citation>
    <scope>NUCLEOTIDE SEQUENCE [LARGE SCALE GENOMIC DNA]</scope>
    <source>
        <strain evidence="2 3">CGMCC 1.7727</strain>
    </source>
</reference>
<protein>
    <submittedName>
        <fullName evidence="2">Uncharacterized protein</fullName>
    </submittedName>
</protein>
<gene>
    <name evidence="2" type="ORF">SAMN04487944_12925</name>
</gene>